<comment type="caution">
    <text evidence="1">The sequence shown here is derived from an EMBL/GenBank/DDBJ whole genome shotgun (WGS) entry which is preliminary data.</text>
</comment>
<accession>A0AC61QIK4</accession>
<reference evidence="1" key="1">
    <citation type="submission" date="2019-03" db="EMBL/GenBank/DDBJ databases">
        <title>Candidatus Syntrophosphaera thermopropionivorans: a novel player in syntrophic propionate oxidation during anaerobic digestion.</title>
        <authorList>
            <person name="Dyksma S."/>
        </authorList>
    </citation>
    <scope>NUCLEOTIDE SEQUENCE</scope>
    <source>
        <strain evidence="1">W5</strain>
    </source>
</reference>
<dbReference type="Proteomes" id="UP000294588">
    <property type="component" value="Unassembled WGS sequence"/>
</dbReference>
<organism evidence="1 2">
    <name type="scientific">Candidatus Syntrophosphaera thermopropionivorans</name>
    <dbReference type="NCBI Taxonomy" id="2593015"/>
    <lineage>
        <taxon>Bacteria</taxon>
        <taxon>Pseudomonadati</taxon>
        <taxon>Candidatus Cloacimonadota</taxon>
        <taxon>Candidatus Cloacimonadia</taxon>
        <taxon>Candidatus Cloacimonadales</taxon>
        <taxon>Candidatus Cloacimonadaceae</taxon>
        <taxon>Candidatus Syntrophosphaera</taxon>
    </lineage>
</organism>
<evidence type="ECO:0000313" key="2">
    <source>
        <dbReference type="Proteomes" id="UP000294588"/>
    </source>
</evidence>
<gene>
    <name evidence="1" type="ORF">E0946_05460</name>
</gene>
<dbReference type="EMBL" id="SMOG01000017">
    <property type="protein sequence ID" value="TDF72762.1"/>
    <property type="molecule type" value="Genomic_DNA"/>
</dbReference>
<keyword evidence="2" id="KW-1185">Reference proteome</keyword>
<name>A0AC61QIK4_9BACT</name>
<protein>
    <submittedName>
        <fullName evidence="1">Uncharacterized protein</fullName>
    </submittedName>
</protein>
<sequence length="555" mass="64591">MIYIFIDYKLEKFKNEINYTYGFIFQTLGYSFSFVSDIGELKEDDILFIYGYTDPTIEELVAIAQHFITIFIPCEPDLFDPKSMTMDKLKRNLKMVKLLSKTPVISSRSFSYPAENYSESKIQAGKINFDLVGNIFFHLAHLESQVDSTRDAEGYYPEEASIFHPYRETPYVDNMLWLVDSMIKEHTRSKGIPLVQKQYWPQGQEGAALLTHSVDNLQKWNYTDLLLSLGTDVAMFFTLNWKQLFHTISSKFKYLFTNVELYWNFEEYRALEEASGYRSTFYIAPDKNEYINYSLDDPDLQEEIRQLTRTGNEIGLLLTPDKTNPDDYITRKQVMLHQLHQETIGIRQLHYKINENLRGLHSKLNPAYSQSTALRDMPGYINGVTVPYQPWIGGLSVPWYELPTIYCDAHLRVGRFKTLQLEPAKKLLKKFFQSTIRTRGVFGLDLNLASYYDIPYVKKLYTYALALIKSGGIWVPTANELSQWWNKRNRVTINETEYEISIFFPDNLENFTLKIINIKNIKEILGVPAKVEGNMVIFSNVNADSIAVIRLNQEL</sequence>
<proteinExistence type="predicted"/>
<evidence type="ECO:0000313" key="1">
    <source>
        <dbReference type="EMBL" id="TDF72762.1"/>
    </source>
</evidence>